<accession>A0ACB9F3A4</accession>
<evidence type="ECO:0000313" key="2">
    <source>
        <dbReference type="Proteomes" id="UP001055811"/>
    </source>
</evidence>
<protein>
    <submittedName>
        <fullName evidence="1">Uncharacterized protein</fullName>
    </submittedName>
</protein>
<proteinExistence type="predicted"/>
<evidence type="ECO:0000313" key="1">
    <source>
        <dbReference type="EMBL" id="KAI3765818.1"/>
    </source>
</evidence>
<sequence>MASDTKSLNPEHIVFDVFSGGDLGLVNNIRALSLPPMMLPIDSGVAHHNVCNYTSMIAVFSSHALGRDVLQVFDQMLTESIAPIELAYLYYIVHVHIRKRIMVDGGLPPYAQV</sequence>
<keyword evidence="2" id="KW-1185">Reference proteome</keyword>
<reference evidence="2" key="1">
    <citation type="journal article" date="2022" name="Mol. Ecol. Resour.">
        <title>The genomes of chicory, endive, great burdock and yacon provide insights into Asteraceae palaeo-polyploidization history and plant inulin production.</title>
        <authorList>
            <person name="Fan W."/>
            <person name="Wang S."/>
            <person name="Wang H."/>
            <person name="Wang A."/>
            <person name="Jiang F."/>
            <person name="Liu H."/>
            <person name="Zhao H."/>
            <person name="Xu D."/>
            <person name="Zhang Y."/>
        </authorList>
    </citation>
    <scope>NUCLEOTIDE SEQUENCE [LARGE SCALE GENOMIC DNA]</scope>
    <source>
        <strain evidence="2">cv. Punajuju</strain>
    </source>
</reference>
<name>A0ACB9F3A4_CICIN</name>
<reference evidence="1 2" key="2">
    <citation type="journal article" date="2022" name="Mol. Ecol. Resour.">
        <title>The genomes of chicory, endive, great burdock and yacon provide insights into Asteraceae paleo-polyploidization history and plant inulin production.</title>
        <authorList>
            <person name="Fan W."/>
            <person name="Wang S."/>
            <person name="Wang H."/>
            <person name="Wang A."/>
            <person name="Jiang F."/>
            <person name="Liu H."/>
            <person name="Zhao H."/>
            <person name="Xu D."/>
            <person name="Zhang Y."/>
        </authorList>
    </citation>
    <scope>NUCLEOTIDE SEQUENCE [LARGE SCALE GENOMIC DNA]</scope>
    <source>
        <strain evidence="2">cv. Punajuju</strain>
        <tissue evidence="1">Leaves</tissue>
    </source>
</reference>
<organism evidence="1 2">
    <name type="scientific">Cichorium intybus</name>
    <name type="common">Chicory</name>
    <dbReference type="NCBI Taxonomy" id="13427"/>
    <lineage>
        <taxon>Eukaryota</taxon>
        <taxon>Viridiplantae</taxon>
        <taxon>Streptophyta</taxon>
        <taxon>Embryophyta</taxon>
        <taxon>Tracheophyta</taxon>
        <taxon>Spermatophyta</taxon>
        <taxon>Magnoliopsida</taxon>
        <taxon>eudicotyledons</taxon>
        <taxon>Gunneridae</taxon>
        <taxon>Pentapetalae</taxon>
        <taxon>asterids</taxon>
        <taxon>campanulids</taxon>
        <taxon>Asterales</taxon>
        <taxon>Asteraceae</taxon>
        <taxon>Cichorioideae</taxon>
        <taxon>Cichorieae</taxon>
        <taxon>Cichoriinae</taxon>
        <taxon>Cichorium</taxon>
    </lineage>
</organism>
<dbReference type="EMBL" id="CM042011">
    <property type="protein sequence ID" value="KAI3765818.1"/>
    <property type="molecule type" value="Genomic_DNA"/>
</dbReference>
<dbReference type="Proteomes" id="UP001055811">
    <property type="component" value="Linkage Group LG03"/>
</dbReference>
<gene>
    <name evidence="1" type="ORF">L2E82_15862</name>
</gene>
<comment type="caution">
    <text evidence="1">The sequence shown here is derived from an EMBL/GenBank/DDBJ whole genome shotgun (WGS) entry which is preliminary data.</text>
</comment>